<accession>A0A927MAH5</accession>
<dbReference type="RefSeq" id="WP_192767969.1">
    <property type="nucleotide sequence ID" value="NZ_JADBEB010000001.1"/>
</dbReference>
<dbReference type="EMBL" id="JADBEB010000001">
    <property type="protein sequence ID" value="MBE1488273.1"/>
    <property type="molecule type" value="Genomic_DNA"/>
</dbReference>
<feature type="region of interest" description="Disordered" evidence="1">
    <location>
        <begin position="201"/>
        <end position="229"/>
    </location>
</feature>
<comment type="caution">
    <text evidence="2">The sequence shown here is derived from an EMBL/GenBank/DDBJ whole genome shotgun (WGS) entry which is preliminary data.</text>
</comment>
<evidence type="ECO:0000313" key="2">
    <source>
        <dbReference type="EMBL" id="MBE1488273.1"/>
    </source>
</evidence>
<evidence type="ECO:0000313" key="3">
    <source>
        <dbReference type="Proteomes" id="UP000649753"/>
    </source>
</evidence>
<dbReference type="AlphaFoldDB" id="A0A927MAH5"/>
<gene>
    <name evidence="2" type="ORF">H4W31_003911</name>
</gene>
<organism evidence="2 3">
    <name type="scientific">Plantactinospora soyae</name>
    <dbReference type="NCBI Taxonomy" id="1544732"/>
    <lineage>
        <taxon>Bacteria</taxon>
        <taxon>Bacillati</taxon>
        <taxon>Actinomycetota</taxon>
        <taxon>Actinomycetes</taxon>
        <taxon>Micromonosporales</taxon>
        <taxon>Micromonosporaceae</taxon>
        <taxon>Plantactinospora</taxon>
    </lineage>
</organism>
<dbReference type="Pfam" id="PF20062">
    <property type="entry name" value="DUF6461"/>
    <property type="match status" value="1"/>
</dbReference>
<dbReference type="InterPro" id="IPR045592">
    <property type="entry name" value="DUF6461"/>
</dbReference>
<protein>
    <submittedName>
        <fullName evidence="2">Uncharacterized protein</fullName>
    </submittedName>
</protein>
<sequence>MANRDPGPWQLAGEVGFTVTFGRGLDPGAMLAAYGADPASARALTHAQARDALPTEWGRPLLRAGMLDGAGAAPAPVPPWAFCLEEWGTEGGRAEVLAALSAGGGAALALVVGPGMGSFHDYRDGARVEMFEPGMSYSPRGERPHRFYERTEAIARREGLPADRACLLAIEEHVGVVLRADLLAGPLATLVLATPLPPAPPLARPGRPPGRLIGRLDLSATRPIPPPES</sequence>
<reference evidence="2" key="1">
    <citation type="submission" date="2020-10" db="EMBL/GenBank/DDBJ databases">
        <title>Sequencing the genomes of 1000 actinobacteria strains.</title>
        <authorList>
            <person name="Klenk H.-P."/>
        </authorList>
    </citation>
    <scope>NUCLEOTIDE SEQUENCE</scope>
    <source>
        <strain evidence="2">DSM 46832</strain>
    </source>
</reference>
<name>A0A927MAH5_9ACTN</name>
<keyword evidence="3" id="KW-1185">Reference proteome</keyword>
<evidence type="ECO:0000256" key="1">
    <source>
        <dbReference type="SAM" id="MobiDB-lite"/>
    </source>
</evidence>
<proteinExistence type="predicted"/>
<dbReference type="Proteomes" id="UP000649753">
    <property type="component" value="Unassembled WGS sequence"/>
</dbReference>